<accession>A0A518A656</accession>
<keyword evidence="3 5" id="KW-0560">Oxidoreductase</keyword>
<evidence type="ECO:0000256" key="3">
    <source>
        <dbReference type="ARBA" id="ARBA00023002"/>
    </source>
</evidence>
<evidence type="ECO:0000256" key="5">
    <source>
        <dbReference type="RuleBase" id="RU000499"/>
    </source>
</evidence>
<dbReference type="RefSeq" id="WP_145108117.1">
    <property type="nucleotide sequence ID" value="NZ_CP036277.1"/>
</dbReference>
<evidence type="ECO:0000256" key="4">
    <source>
        <dbReference type="PIRSR" id="PIRSR000303-1"/>
    </source>
</evidence>
<protein>
    <recommendedName>
        <fullName evidence="5">Glutathione peroxidase</fullName>
    </recommendedName>
</protein>
<reference evidence="7 9" key="1">
    <citation type="submission" date="2019-03" db="EMBL/GenBank/DDBJ databases">
        <title>Deep-cultivation of Planctomycetes and their phenomic and genomic characterization uncovers novel biology.</title>
        <authorList>
            <person name="Wiegand S."/>
            <person name="Jogler M."/>
            <person name="Boedeker C."/>
            <person name="Pinto D."/>
            <person name="Vollmers J."/>
            <person name="Rivas-Marin E."/>
            <person name="Kohn T."/>
            <person name="Peeters S.H."/>
            <person name="Heuer A."/>
            <person name="Rast P."/>
            <person name="Oberbeckmann S."/>
            <person name="Bunk B."/>
            <person name="Jeske O."/>
            <person name="Meyerdierks A."/>
            <person name="Storesund J.E."/>
            <person name="Kallscheuer N."/>
            <person name="Luecker S."/>
            <person name="Lage O.M."/>
            <person name="Pohl T."/>
            <person name="Merkel B.J."/>
            <person name="Hornburger P."/>
            <person name="Mueller R.-W."/>
            <person name="Bruemmer F."/>
            <person name="Labrenz M."/>
            <person name="Spormann A.M."/>
            <person name="Op den Camp H."/>
            <person name="Overmann J."/>
            <person name="Amann R."/>
            <person name="Jetten M.S.M."/>
            <person name="Mascher T."/>
            <person name="Medema M.H."/>
            <person name="Devos D.P."/>
            <person name="Kaster A.-K."/>
            <person name="Ovreas L."/>
            <person name="Rohde M."/>
            <person name="Galperin M.Y."/>
            <person name="Jogler C."/>
        </authorList>
    </citation>
    <scope>NUCLEOTIDE SEQUENCE [LARGE SCALE GENOMIC DNA]</scope>
    <source>
        <strain evidence="7 9">Enr10</strain>
        <strain evidence="8 10">Pan153</strain>
    </source>
</reference>
<keyword evidence="2 5" id="KW-0575">Peroxidase</keyword>
<dbReference type="InterPro" id="IPR029759">
    <property type="entry name" value="GPX_AS"/>
</dbReference>
<evidence type="ECO:0000256" key="2">
    <source>
        <dbReference type="ARBA" id="ARBA00022559"/>
    </source>
</evidence>
<keyword evidence="6" id="KW-0732">Signal</keyword>
<dbReference type="InterPro" id="IPR036249">
    <property type="entry name" value="Thioredoxin-like_sf"/>
</dbReference>
<dbReference type="PROSITE" id="PS00763">
    <property type="entry name" value="GLUTATHIONE_PEROXID_2"/>
    <property type="match status" value="1"/>
</dbReference>
<dbReference type="Proteomes" id="UP000320839">
    <property type="component" value="Chromosome"/>
</dbReference>
<dbReference type="CDD" id="cd00340">
    <property type="entry name" value="GSH_Peroxidase"/>
    <property type="match status" value="1"/>
</dbReference>
<comment type="similarity">
    <text evidence="1 5">Belongs to the glutathione peroxidase family.</text>
</comment>
<dbReference type="PROSITE" id="PS00460">
    <property type="entry name" value="GLUTATHIONE_PEROXID_1"/>
    <property type="match status" value="1"/>
</dbReference>
<organism evidence="7 9">
    <name type="scientific">Gimesia panareensis</name>
    <dbReference type="NCBI Taxonomy" id="2527978"/>
    <lineage>
        <taxon>Bacteria</taxon>
        <taxon>Pseudomonadati</taxon>
        <taxon>Planctomycetota</taxon>
        <taxon>Planctomycetia</taxon>
        <taxon>Planctomycetales</taxon>
        <taxon>Planctomycetaceae</taxon>
        <taxon>Gimesia</taxon>
    </lineage>
</organism>
<accession>A0A517Q5P3</accession>
<dbReference type="InterPro" id="IPR029760">
    <property type="entry name" value="GPX_CS"/>
</dbReference>
<dbReference type="FunFam" id="3.40.30.10:FF:000010">
    <property type="entry name" value="Glutathione peroxidase"/>
    <property type="match status" value="1"/>
</dbReference>
<name>A0A518A656_9PLAN</name>
<dbReference type="PANTHER" id="PTHR11592">
    <property type="entry name" value="GLUTATHIONE PEROXIDASE"/>
    <property type="match status" value="1"/>
</dbReference>
<dbReference type="InterPro" id="IPR000889">
    <property type="entry name" value="Glutathione_peroxidase"/>
</dbReference>
<dbReference type="Proteomes" id="UP000315647">
    <property type="component" value="Chromosome"/>
</dbReference>
<dbReference type="PANTHER" id="PTHR11592:SF78">
    <property type="entry name" value="GLUTATHIONE PEROXIDASE"/>
    <property type="match status" value="1"/>
</dbReference>
<dbReference type="Pfam" id="PF00255">
    <property type="entry name" value="GSHPx"/>
    <property type="match status" value="1"/>
</dbReference>
<dbReference type="AlphaFoldDB" id="A0A518A656"/>
<dbReference type="PROSITE" id="PS51355">
    <property type="entry name" value="GLUTATHIONE_PEROXID_3"/>
    <property type="match status" value="1"/>
</dbReference>
<feature type="active site" evidence="4">
    <location>
        <position position="66"/>
    </location>
</feature>
<evidence type="ECO:0000313" key="7">
    <source>
        <dbReference type="EMBL" id="QDT26923.1"/>
    </source>
</evidence>
<evidence type="ECO:0000313" key="8">
    <source>
        <dbReference type="EMBL" id="QDV16470.1"/>
    </source>
</evidence>
<evidence type="ECO:0000313" key="10">
    <source>
        <dbReference type="Proteomes" id="UP000320839"/>
    </source>
</evidence>
<sequence precursor="true">MRSLTTMTLLASLLALTCSTVFAGQDDKKSTSPVLDRTMKSLDGKDVDLSKYKGKVLLIVNTASKCGATPQYKDLQALHEKYKDKGLVVLGFPCNQFGAQEPGTSLQISEFCTKNYGVTFDMFNKIEVNGKNADPLYKYLTSQKTKPKSAGPIGWNFEKFLISRDGDVAARFPTRTNPQSKEVVGAIETELKKK</sequence>
<gene>
    <name evidence="7" type="primary">gpx1</name>
    <name evidence="7" type="ORF">Enr10x_22350</name>
    <name evidence="8" type="ORF">Pan153_10990</name>
</gene>
<feature type="signal peptide" evidence="6">
    <location>
        <begin position="1"/>
        <end position="23"/>
    </location>
</feature>
<dbReference type="SUPFAM" id="SSF52833">
    <property type="entry name" value="Thioredoxin-like"/>
    <property type="match status" value="1"/>
</dbReference>
<dbReference type="EMBL" id="CP036317">
    <property type="protein sequence ID" value="QDV16470.1"/>
    <property type="molecule type" value="Genomic_DNA"/>
</dbReference>
<dbReference type="GO" id="GO:0034599">
    <property type="term" value="P:cellular response to oxidative stress"/>
    <property type="evidence" value="ECO:0007669"/>
    <property type="project" value="TreeGrafter"/>
</dbReference>
<feature type="chain" id="PRO_5044617228" description="Glutathione peroxidase" evidence="6">
    <location>
        <begin position="24"/>
        <end position="194"/>
    </location>
</feature>
<evidence type="ECO:0000313" key="9">
    <source>
        <dbReference type="Proteomes" id="UP000315647"/>
    </source>
</evidence>
<dbReference type="PRINTS" id="PR01011">
    <property type="entry name" value="GLUTPROXDASE"/>
</dbReference>
<accession>A0A518FJL5</accession>
<dbReference type="OrthoDB" id="9789406at2"/>
<dbReference type="PIRSF" id="PIRSF000303">
    <property type="entry name" value="Glutathion_perox"/>
    <property type="match status" value="1"/>
</dbReference>
<evidence type="ECO:0000256" key="6">
    <source>
        <dbReference type="SAM" id="SignalP"/>
    </source>
</evidence>
<dbReference type="EMBL" id="CP037421">
    <property type="protein sequence ID" value="QDT26923.1"/>
    <property type="molecule type" value="Genomic_DNA"/>
</dbReference>
<keyword evidence="9" id="KW-1185">Reference proteome</keyword>
<dbReference type="Gene3D" id="3.40.30.10">
    <property type="entry name" value="Glutaredoxin"/>
    <property type="match status" value="1"/>
</dbReference>
<evidence type="ECO:0000256" key="1">
    <source>
        <dbReference type="ARBA" id="ARBA00006926"/>
    </source>
</evidence>
<dbReference type="GO" id="GO:0004601">
    <property type="term" value="F:peroxidase activity"/>
    <property type="evidence" value="ECO:0007669"/>
    <property type="project" value="UniProtKB-KW"/>
</dbReference>
<proteinExistence type="inferred from homology"/>